<reference evidence="1 2" key="1">
    <citation type="submission" date="2019-07" db="EMBL/GenBank/DDBJ databases">
        <title>WGS assembly of Gossypium tomentosum.</title>
        <authorList>
            <person name="Chen Z.J."/>
            <person name="Sreedasyam A."/>
            <person name="Ando A."/>
            <person name="Song Q."/>
            <person name="De L."/>
            <person name="Hulse-Kemp A."/>
            <person name="Ding M."/>
            <person name="Ye W."/>
            <person name="Kirkbride R."/>
            <person name="Jenkins J."/>
            <person name="Plott C."/>
            <person name="Lovell J."/>
            <person name="Lin Y.-M."/>
            <person name="Vaughn R."/>
            <person name="Liu B."/>
            <person name="Li W."/>
            <person name="Simpson S."/>
            <person name="Scheffler B."/>
            <person name="Saski C."/>
            <person name="Grover C."/>
            <person name="Hu G."/>
            <person name="Conover J."/>
            <person name="Carlson J."/>
            <person name="Shu S."/>
            <person name="Boston L."/>
            <person name="Williams M."/>
            <person name="Peterson D."/>
            <person name="Mcgee K."/>
            <person name="Jones D."/>
            <person name="Wendel J."/>
            <person name="Stelly D."/>
            <person name="Grimwood J."/>
            <person name="Schmutz J."/>
        </authorList>
    </citation>
    <scope>NUCLEOTIDE SEQUENCE [LARGE SCALE GENOMIC DNA]</scope>
    <source>
        <strain evidence="1">7179.01</strain>
    </source>
</reference>
<sequence>MATKQRSFNDATPVRACVSGEHAKCGTTTTWGMRGAGS</sequence>
<protein>
    <submittedName>
        <fullName evidence="1">Uncharacterized protein</fullName>
    </submittedName>
</protein>
<keyword evidence="2" id="KW-1185">Reference proteome</keyword>
<proteinExistence type="predicted"/>
<gene>
    <name evidence="1" type="ORF">ES332_D06G127700v1</name>
</gene>
<dbReference type="Proteomes" id="UP000322667">
    <property type="component" value="Chromosome D06"/>
</dbReference>
<dbReference type="AlphaFoldDB" id="A0A5D2KHA9"/>
<accession>A0A5D2KHA9</accession>
<dbReference type="EMBL" id="CM017628">
    <property type="protein sequence ID" value="TYH66507.1"/>
    <property type="molecule type" value="Genomic_DNA"/>
</dbReference>
<evidence type="ECO:0000313" key="2">
    <source>
        <dbReference type="Proteomes" id="UP000322667"/>
    </source>
</evidence>
<organism evidence="1 2">
    <name type="scientific">Gossypium tomentosum</name>
    <name type="common">Hawaiian cotton</name>
    <name type="synonym">Gossypium sandvicense</name>
    <dbReference type="NCBI Taxonomy" id="34277"/>
    <lineage>
        <taxon>Eukaryota</taxon>
        <taxon>Viridiplantae</taxon>
        <taxon>Streptophyta</taxon>
        <taxon>Embryophyta</taxon>
        <taxon>Tracheophyta</taxon>
        <taxon>Spermatophyta</taxon>
        <taxon>Magnoliopsida</taxon>
        <taxon>eudicotyledons</taxon>
        <taxon>Gunneridae</taxon>
        <taxon>Pentapetalae</taxon>
        <taxon>rosids</taxon>
        <taxon>malvids</taxon>
        <taxon>Malvales</taxon>
        <taxon>Malvaceae</taxon>
        <taxon>Malvoideae</taxon>
        <taxon>Gossypium</taxon>
    </lineage>
</organism>
<name>A0A5D2KHA9_GOSTO</name>
<evidence type="ECO:0000313" key="1">
    <source>
        <dbReference type="EMBL" id="TYH66507.1"/>
    </source>
</evidence>